<protein>
    <submittedName>
        <fullName evidence="1">Uncharacterized protein</fullName>
    </submittedName>
</protein>
<sequence length="25" mass="2687">MSTAKDLCRRPWAVGIARESGSASH</sequence>
<dbReference type="AlphaFoldDB" id="A0A8R7QFR1"/>
<dbReference type="Gramene" id="TuG1812G0500002530.01.T01">
    <property type="protein sequence ID" value="TuG1812G0500002530.01.T01.cds367969"/>
    <property type="gene ID" value="TuG1812G0500002530.01"/>
</dbReference>
<reference evidence="1" key="2">
    <citation type="submission" date="2018-03" db="EMBL/GenBank/DDBJ databases">
        <title>The Triticum urartu genome reveals the dynamic nature of wheat genome evolution.</title>
        <authorList>
            <person name="Ling H."/>
            <person name="Ma B."/>
            <person name="Shi X."/>
            <person name="Liu H."/>
            <person name="Dong L."/>
            <person name="Sun H."/>
            <person name="Cao Y."/>
            <person name="Gao Q."/>
            <person name="Zheng S."/>
            <person name="Li Y."/>
            <person name="Yu Y."/>
            <person name="Du H."/>
            <person name="Qi M."/>
            <person name="Li Y."/>
            <person name="Yu H."/>
            <person name="Cui Y."/>
            <person name="Wang N."/>
            <person name="Chen C."/>
            <person name="Wu H."/>
            <person name="Zhao Y."/>
            <person name="Zhang J."/>
            <person name="Li Y."/>
            <person name="Zhou W."/>
            <person name="Zhang B."/>
            <person name="Hu W."/>
            <person name="Eijk M."/>
            <person name="Tang J."/>
            <person name="Witsenboer H."/>
            <person name="Zhao S."/>
            <person name="Li Z."/>
            <person name="Zhang A."/>
            <person name="Wang D."/>
            <person name="Liang C."/>
        </authorList>
    </citation>
    <scope>NUCLEOTIDE SEQUENCE [LARGE SCALE GENOMIC DNA]</scope>
    <source>
        <strain evidence="1">cv. G1812</strain>
    </source>
</reference>
<dbReference type="Proteomes" id="UP000015106">
    <property type="component" value="Chromosome 5"/>
</dbReference>
<reference evidence="2" key="1">
    <citation type="journal article" date="2013" name="Nature">
        <title>Draft genome of the wheat A-genome progenitor Triticum urartu.</title>
        <authorList>
            <person name="Ling H.Q."/>
            <person name="Zhao S."/>
            <person name="Liu D."/>
            <person name="Wang J."/>
            <person name="Sun H."/>
            <person name="Zhang C."/>
            <person name="Fan H."/>
            <person name="Li D."/>
            <person name="Dong L."/>
            <person name="Tao Y."/>
            <person name="Gao C."/>
            <person name="Wu H."/>
            <person name="Li Y."/>
            <person name="Cui Y."/>
            <person name="Guo X."/>
            <person name="Zheng S."/>
            <person name="Wang B."/>
            <person name="Yu K."/>
            <person name="Liang Q."/>
            <person name="Yang W."/>
            <person name="Lou X."/>
            <person name="Chen J."/>
            <person name="Feng M."/>
            <person name="Jian J."/>
            <person name="Zhang X."/>
            <person name="Luo G."/>
            <person name="Jiang Y."/>
            <person name="Liu J."/>
            <person name="Wang Z."/>
            <person name="Sha Y."/>
            <person name="Zhang B."/>
            <person name="Wu H."/>
            <person name="Tang D."/>
            <person name="Shen Q."/>
            <person name="Xue P."/>
            <person name="Zou S."/>
            <person name="Wang X."/>
            <person name="Liu X."/>
            <person name="Wang F."/>
            <person name="Yang Y."/>
            <person name="An X."/>
            <person name="Dong Z."/>
            <person name="Zhang K."/>
            <person name="Zhang X."/>
            <person name="Luo M.C."/>
            <person name="Dvorak J."/>
            <person name="Tong Y."/>
            <person name="Wang J."/>
            <person name="Yang H."/>
            <person name="Li Z."/>
            <person name="Wang D."/>
            <person name="Zhang A."/>
            <person name="Wang J."/>
        </authorList>
    </citation>
    <scope>NUCLEOTIDE SEQUENCE</scope>
    <source>
        <strain evidence="2">cv. G1812</strain>
    </source>
</reference>
<reference evidence="1" key="3">
    <citation type="submission" date="2022-06" db="UniProtKB">
        <authorList>
            <consortium name="EnsemblPlants"/>
        </authorList>
    </citation>
    <scope>IDENTIFICATION</scope>
</reference>
<organism evidence="1 2">
    <name type="scientific">Triticum urartu</name>
    <name type="common">Red wild einkorn</name>
    <name type="synonym">Crithodium urartu</name>
    <dbReference type="NCBI Taxonomy" id="4572"/>
    <lineage>
        <taxon>Eukaryota</taxon>
        <taxon>Viridiplantae</taxon>
        <taxon>Streptophyta</taxon>
        <taxon>Embryophyta</taxon>
        <taxon>Tracheophyta</taxon>
        <taxon>Spermatophyta</taxon>
        <taxon>Magnoliopsida</taxon>
        <taxon>Liliopsida</taxon>
        <taxon>Poales</taxon>
        <taxon>Poaceae</taxon>
        <taxon>BOP clade</taxon>
        <taxon>Pooideae</taxon>
        <taxon>Triticodae</taxon>
        <taxon>Triticeae</taxon>
        <taxon>Triticinae</taxon>
        <taxon>Triticum</taxon>
    </lineage>
</organism>
<dbReference type="EnsemblPlants" id="TuG1812G0500002530.01.T01">
    <property type="protein sequence ID" value="TuG1812G0500002530.01.T01.cds367969"/>
    <property type="gene ID" value="TuG1812G0500002530.01"/>
</dbReference>
<evidence type="ECO:0000313" key="1">
    <source>
        <dbReference type="EnsemblPlants" id="TuG1812G0500002530.01.T01.cds367969"/>
    </source>
</evidence>
<accession>A0A8R7QFR1</accession>
<evidence type="ECO:0000313" key="2">
    <source>
        <dbReference type="Proteomes" id="UP000015106"/>
    </source>
</evidence>
<keyword evidence="2" id="KW-1185">Reference proteome</keyword>
<proteinExistence type="predicted"/>
<name>A0A8R7QFR1_TRIUA</name>